<feature type="transmembrane region" description="Helical" evidence="1">
    <location>
        <begin position="30"/>
        <end position="51"/>
    </location>
</feature>
<sequence>MSQEPKRSYLEDEIAKQVDQLDQRLDRNNWLFLVVLLVFVFVTIYFVTNIFGSQELTLDQASQQAELLERIEALESRVEVLEGGQE</sequence>
<keyword evidence="1" id="KW-0812">Transmembrane</keyword>
<accession>A0A347WIB9</accession>
<reference evidence="2 3" key="1">
    <citation type="submission" date="2017-09" db="EMBL/GenBank/DDBJ databases">
        <title>Complete genome sequence of Oxytococcus suis strain ZY16052.</title>
        <authorList>
            <person name="Li F."/>
        </authorList>
    </citation>
    <scope>NUCLEOTIDE SEQUENCE [LARGE SCALE GENOMIC DNA]</scope>
    <source>
        <strain evidence="2 3">ZY16052</strain>
    </source>
</reference>
<gene>
    <name evidence="2" type="ORF">CL176_01665</name>
</gene>
<organism evidence="2 3">
    <name type="scientific">Suicoccus acidiformans</name>
    <dbReference type="NCBI Taxonomy" id="2036206"/>
    <lineage>
        <taxon>Bacteria</taxon>
        <taxon>Bacillati</taxon>
        <taxon>Bacillota</taxon>
        <taxon>Bacilli</taxon>
        <taxon>Lactobacillales</taxon>
        <taxon>Aerococcaceae</taxon>
        <taxon>Suicoccus</taxon>
    </lineage>
</organism>
<evidence type="ECO:0000313" key="2">
    <source>
        <dbReference type="EMBL" id="AXY24826.1"/>
    </source>
</evidence>
<protein>
    <submittedName>
        <fullName evidence="2">Uncharacterized protein</fullName>
    </submittedName>
</protein>
<evidence type="ECO:0000256" key="1">
    <source>
        <dbReference type="SAM" id="Phobius"/>
    </source>
</evidence>
<dbReference type="Proteomes" id="UP000263232">
    <property type="component" value="Chromosome"/>
</dbReference>
<keyword evidence="1" id="KW-0472">Membrane</keyword>
<evidence type="ECO:0000313" key="3">
    <source>
        <dbReference type="Proteomes" id="UP000263232"/>
    </source>
</evidence>
<keyword evidence="3" id="KW-1185">Reference proteome</keyword>
<dbReference type="KEGG" id="abae:CL176_01665"/>
<keyword evidence="1" id="KW-1133">Transmembrane helix</keyword>
<dbReference type="EMBL" id="CP023434">
    <property type="protein sequence ID" value="AXY24826.1"/>
    <property type="molecule type" value="Genomic_DNA"/>
</dbReference>
<dbReference type="AlphaFoldDB" id="A0A347WIB9"/>
<name>A0A347WIB9_9LACT</name>
<dbReference type="RefSeq" id="WP_118989750.1">
    <property type="nucleotide sequence ID" value="NZ_CP023434.1"/>
</dbReference>
<proteinExistence type="predicted"/>